<reference evidence="3 4" key="1">
    <citation type="submission" date="2019-08" db="EMBL/GenBank/DDBJ databases">
        <title>Draft genome sequences of two oriental melons (Cucumis melo L. var makuwa).</title>
        <authorList>
            <person name="Kwon S.-Y."/>
        </authorList>
    </citation>
    <scope>NUCLEOTIDE SEQUENCE [LARGE SCALE GENOMIC DNA]</scope>
    <source>
        <strain evidence="4">cv. Chang Bougi</strain>
        <strain evidence="3">cv. SW 3</strain>
        <tissue evidence="2">Leaf</tissue>
    </source>
</reference>
<dbReference type="Proteomes" id="UP000321947">
    <property type="component" value="Unassembled WGS sequence"/>
</dbReference>
<evidence type="ECO:0000313" key="3">
    <source>
        <dbReference type="Proteomes" id="UP000321393"/>
    </source>
</evidence>
<proteinExistence type="predicted"/>
<dbReference type="EMBL" id="SSTE01013200">
    <property type="protein sequence ID" value="KAA0047460.1"/>
    <property type="molecule type" value="Genomic_DNA"/>
</dbReference>
<sequence length="179" mass="20717">MAWVDSTRFEEFGSVRTMAEQLTLAAWKRSGGDRWLANRDILDENAAEDNEGDAKWRRKRKKMKMNSNFTLHEAILNVETTGNLMAHFQVKPTHEEEVVRSQPKHPELRKLAEEDSILEEAHSSAYTMHPESTKMYKTLKRQKANGLLCPLLSPEWKWEHITMYILFGLPKTPSDCDGT</sequence>
<evidence type="ECO:0000313" key="2">
    <source>
        <dbReference type="EMBL" id="TYJ98654.1"/>
    </source>
</evidence>
<evidence type="ECO:0000313" key="1">
    <source>
        <dbReference type="EMBL" id="KAA0047460.1"/>
    </source>
</evidence>
<gene>
    <name evidence="2" type="ORF">E5676_scaffold507G00420</name>
    <name evidence="1" type="ORF">E6C27_scaffold498G00660</name>
</gene>
<dbReference type="EMBL" id="SSTD01017954">
    <property type="protein sequence ID" value="TYJ98654.1"/>
    <property type="molecule type" value="Genomic_DNA"/>
</dbReference>
<accession>A0A5D3BHY3</accession>
<dbReference type="AlphaFoldDB" id="A0A5D3BHY3"/>
<name>A0A5D3BHY3_CUCMM</name>
<comment type="caution">
    <text evidence="2">The sequence shown here is derived from an EMBL/GenBank/DDBJ whole genome shotgun (WGS) entry which is preliminary data.</text>
</comment>
<organism evidence="2 4">
    <name type="scientific">Cucumis melo var. makuwa</name>
    <name type="common">Oriental melon</name>
    <dbReference type="NCBI Taxonomy" id="1194695"/>
    <lineage>
        <taxon>Eukaryota</taxon>
        <taxon>Viridiplantae</taxon>
        <taxon>Streptophyta</taxon>
        <taxon>Embryophyta</taxon>
        <taxon>Tracheophyta</taxon>
        <taxon>Spermatophyta</taxon>
        <taxon>Magnoliopsida</taxon>
        <taxon>eudicotyledons</taxon>
        <taxon>Gunneridae</taxon>
        <taxon>Pentapetalae</taxon>
        <taxon>rosids</taxon>
        <taxon>fabids</taxon>
        <taxon>Cucurbitales</taxon>
        <taxon>Cucurbitaceae</taxon>
        <taxon>Benincaseae</taxon>
        <taxon>Cucumis</taxon>
    </lineage>
</organism>
<dbReference type="OrthoDB" id="1938712at2759"/>
<dbReference type="Proteomes" id="UP000321393">
    <property type="component" value="Unassembled WGS sequence"/>
</dbReference>
<protein>
    <submittedName>
        <fullName evidence="2">DNA/RNA polymerases superfamily protein</fullName>
    </submittedName>
</protein>
<evidence type="ECO:0000313" key="4">
    <source>
        <dbReference type="Proteomes" id="UP000321947"/>
    </source>
</evidence>